<comment type="caution">
    <text evidence="2">The sequence shown here is derived from an EMBL/GenBank/DDBJ whole genome shotgun (WGS) entry which is preliminary data.</text>
</comment>
<evidence type="ECO:0000313" key="2">
    <source>
        <dbReference type="EMBL" id="KAG5616358.1"/>
    </source>
</evidence>
<gene>
    <name evidence="2" type="ORF">H5410_016182</name>
</gene>
<evidence type="ECO:0000313" key="3">
    <source>
        <dbReference type="Proteomes" id="UP000824120"/>
    </source>
</evidence>
<dbReference type="Proteomes" id="UP000824120">
    <property type="component" value="Chromosome 3"/>
</dbReference>
<dbReference type="AlphaFoldDB" id="A0A9J5ZVQ2"/>
<reference evidence="2 3" key="1">
    <citation type="submission" date="2020-09" db="EMBL/GenBank/DDBJ databases">
        <title>De no assembly of potato wild relative species, Solanum commersonii.</title>
        <authorList>
            <person name="Cho K."/>
        </authorList>
    </citation>
    <scope>NUCLEOTIDE SEQUENCE [LARGE SCALE GENOMIC DNA]</scope>
    <source>
        <strain evidence="2">LZ3.2</strain>
        <tissue evidence="2">Leaf</tissue>
    </source>
</reference>
<organism evidence="2 3">
    <name type="scientific">Solanum commersonii</name>
    <name type="common">Commerson's wild potato</name>
    <name type="synonym">Commerson's nightshade</name>
    <dbReference type="NCBI Taxonomy" id="4109"/>
    <lineage>
        <taxon>Eukaryota</taxon>
        <taxon>Viridiplantae</taxon>
        <taxon>Streptophyta</taxon>
        <taxon>Embryophyta</taxon>
        <taxon>Tracheophyta</taxon>
        <taxon>Spermatophyta</taxon>
        <taxon>Magnoliopsida</taxon>
        <taxon>eudicotyledons</taxon>
        <taxon>Gunneridae</taxon>
        <taxon>Pentapetalae</taxon>
        <taxon>asterids</taxon>
        <taxon>lamiids</taxon>
        <taxon>Solanales</taxon>
        <taxon>Solanaceae</taxon>
        <taxon>Solanoideae</taxon>
        <taxon>Solaneae</taxon>
        <taxon>Solanum</taxon>
    </lineage>
</organism>
<sequence length="100" mass="11494">MKFVTKKKAIARFHLKSSCSSSFLSNLARELDFSLSILSSIYDSSKLHFLNKRKDHIGNNKRKKRQTFILKGAIRTNKKFPGEDNTADREDFAETPVEKS</sequence>
<feature type="compositionally biased region" description="Basic and acidic residues" evidence="1">
    <location>
        <begin position="80"/>
        <end position="100"/>
    </location>
</feature>
<keyword evidence="3" id="KW-1185">Reference proteome</keyword>
<proteinExistence type="predicted"/>
<feature type="region of interest" description="Disordered" evidence="1">
    <location>
        <begin position="78"/>
        <end position="100"/>
    </location>
</feature>
<accession>A0A9J5ZVQ2</accession>
<protein>
    <submittedName>
        <fullName evidence="2">Uncharacterized protein</fullName>
    </submittedName>
</protein>
<name>A0A9J5ZVQ2_SOLCO</name>
<dbReference type="EMBL" id="JACXVP010000003">
    <property type="protein sequence ID" value="KAG5616358.1"/>
    <property type="molecule type" value="Genomic_DNA"/>
</dbReference>
<evidence type="ECO:0000256" key="1">
    <source>
        <dbReference type="SAM" id="MobiDB-lite"/>
    </source>
</evidence>